<comment type="catalytic activity">
    <reaction evidence="3">
        <text>an (S)-2-haloacid + H2O = a (2R)-2-hydroxycarboxylate + a halide anion + H(+)</text>
        <dbReference type="Rhea" id="RHEA:11192"/>
        <dbReference type="ChEBI" id="CHEBI:15377"/>
        <dbReference type="ChEBI" id="CHEBI:15378"/>
        <dbReference type="ChEBI" id="CHEBI:16042"/>
        <dbReference type="ChEBI" id="CHEBI:58314"/>
        <dbReference type="ChEBI" id="CHEBI:137405"/>
        <dbReference type="EC" id="3.8.1.2"/>
    </reaction>
</comment>
<accession>A0A5S5BG18</accession>
<dbReference type="EMBL" id="VNHQ01000011">
    <property type="protein sequence ID" value="TYP66027.1"/>
    <property type="molecule type" value="Genomic_DNA"/>
</dbReference>
<evidence type="ECO:0000313" key="4">
    <source>
        <dbReference type="EMBL" id="TYP66027.1"/>
    </source>
</evidence>
<dbReference type="InterPro" id="IPR023198">
    <property type="entry name" value="PGP-like_dom2"/>
</dbReference>
<proteinExistence type="inferred from homology"/>
<dbReference type="Proteomes" id="UP000324282">
    <property type="component" value="Unassembled WGS sequence"/>
</dbReference>
<dbReference type="SFLD" id="SFLDS00003">
    <property type="entry name" value="Haloacid_Dehalogenase"/>
    <property type="match status" value="1"/>
</dbReference>
<evidence type="ECO:0000256" key="2">
    <source>
        <dbReference type="ARBA" id="ARBA00022801"/>
    </source>
</evidence>
<dbReference type="Pfam" id="PF00702">
    <property type="entry name" value="Hydrolase"/>
    <property type="match status" value="1"/>
</dbReference>
<comment type="similarity">
    <text evidence="1 3">Belongs to the HAD-like hydrolase superfamily. S-2-haloalkanoic acid dehalogenase family.</text>
</comment>
<evidence type="ECO:0000256" key="1">
    <source>
        <dbReference type="ARBA" id="ARBA00008106"/>
    </source>
</evidence>
<dbReference type="EC" id="3.8.1.2" evidence="3"/>
<sequence length="224" mass="24347">MLRHLVFDVNETLLDVAALDPLFERLFGDANSRVEWFLTLQEGWMTATIIGRFQPFADLAQAALVVVGRRHGVEVSEAHCQELVEGIKRLPAHPDVRPSLEQLRDAGFHLTALSNGSLQALRQQLESAGLGKSFDAVLSVEETQRYKPAAEPYRMTAERHGIALGEMMMVAAHAWDISGAAAAGCRTAFIARPGKVLNPAGSQPDLIGDDLQDFAAKLLAGHQA</sequence>
<dbReference type="AlphaFoldDB" id="A0A5S5BG18"/>
<dbReference type="Gene3D" id="1.10.150.240">
    <property type="entry name" value="Putative phosphatase, domain 2"/>
    <property type="match status" value="1"/>
</dbReference>
<dbReference type="SFLD" id="SFLDG01129">
    <property type="entry name" value="C1.5:_HAD__Beta-PGM__Phosphata"/>
    <property type="match status" value="1"/>
</dbReference>
<organism evidence="4 5">
    <name type="scientific">Stutzerimonas stutzeri</name>
    <name type="common">Pseudomonas stutzeri</name>
    <dbReference type="NCBI Taxonomy" id="316"/>
    <lineage>
        <taxon>Bacteria</taxon>
        <taxon>Pseudomonadati</taxon>
        <taxon>Pseudomonadota</taxon>
        <taxon>Gammaproteobacteria</taxon>
        <taxon>Pseudomonadales</taxon>
        <taxon>Pseudomonadaceae</taxon>
        <taxon>Stutzerimonas</taxon>
    </lineage>
</organism>
<keyword evidence="2 3" id="KW-0378">Hydrolase</keyword>
<protein>
    <recommendedName>
        <fullName evidence="3">(S)-2-haloacid dehalogenase</fullName>
        <ecNumber evidence="3">3.8.1.2</ecNumber>
    </recommendedName>
    <alternativeName>
        <fullName evidence="3">2-haloalkanoic acid dehalogenase</fullName>
    </alternativeName>
    <alternativeName>
        <fullName evidence="3">Halocarboxylic acid halidohydrolase</fullName>
    </alternativeName>
    <alternativeName>
        <fullName evidence="3">L-2-haloacid dehalogenase</fullName>
    </alternativeName>
</protein>
<dbReference type="InterPro" id="IPR023214">
    <property type="entry name" value="HAD_sf"/>
</dbReference>
<dbReference type="InterPro" id="IPR051540">
    <property type="entry name" value="S-2-haloacid_dehalogenase"/>
</dbReference>
<comment type="caution">
    <text evidence="4">The sequence shown here is derived from an EMBL/GenBank/DDBJ whole genome shotgun (WGS) entry which is preliminary data.</text>
</comment>
<dbReference type="Gene3D" id="3.40.50.1000">
    <property type="entry name" value="HAD superfamily/HAD-like"/>
    <property type="match status" value="1"/>
</dbReference>
<dbReference type="PANTHER" id="PTHR43316:SF3">
    <property type="entry name" value="HALOACID DEHALOGENASE, TYPE II (AFU_ORTHOLOGUE AFUA_2G07750)-RELATED"/>
    <property type="match status" value="1"/>
</dbReference>
<comment type="function">
    <text evidence="3">Catalyzes the hydrolytic dehalogenation of small (S)-2-haloalkanoic acids to yield the corresponding (R)-2-hydroxyalkanoic acids.</text>
</comment>
<dbReference type="RefSeq" id="WP_148924021.1">
    <property type="nucleotide sequence ID" value="NZ_VNHQ01000011.1"/>
</dbReference>
<dbReference type="CDD" id="cd02588">
    <property type="entry name" value="HAD_L2-DEX"/>
    <property type="match status" value="1"/>
</dbReference>
<dbReference type="NCBIfam" id="TIGR01428">
    <property type="entry name" value="HAD_type_II"/>
    <property type="match status" value="1"/>
</dbReference>
<dbReference type="GO" id="GO:0018784">
    <property type="term" value="F:(S)-2-haloacid dehalogenase activity"/>
    <property type="evidence" value="ECO:0007669"/>
    <property type="project" value="UniProtKB-UniRule"/>
</dbReference>
<reference evidence="4 5" key="1">
    <citation type="submission" date="2019-07" db="EMBL/GenBank/DDBJ databases">
        <title>Deep subsurface shale carbon reservoir microbial communities from Ohio and West Virginia, USA.</title>
        <authorList>
            <person name="Wrighton K."/>
        </authorList>
    </citation>
    <scope>NUCLEOTIDE SEQUENCE [LARGE SCALE GENOMIC DNA]</scope>
    <source>
        <strain evidence="4 5">NP_8Ht</strain>
    </source>
</reference>
<name>A0A5S5BG18_STUST</name>
<dbReference type="PANTHER" id="PTHR43316">
    <property type="entry name" value="HYDROLASE, HALOACID DELAHOGENASE-RELATED"/>
    <property type="match status" value="1"/>
</dbReference>
<dbReference type="OrthoDB" id="5865007at2"/>
<dbReference type="NCBIfam" id="TIGR01493">
    <property type="entry name" value="HAD-SF-IA-v2"/>
    <property type="match status" value="1"/>
</dbReference>
<gene>
    <name evidence="4" type="ORF">A9A72_12120</name>
</gene>
<dbReference type="SUPFAM" id="SSF56784">
    <property type="entry name" value="HAD-like"/>
    <property type="match status" value="1"/>
</dbReference>
<dbReference type="InterPro" id="IPR006328">
    <property type="entry name" value="2-HAD"/>
</dbReference>
<evidence type="ECO:0000313" key="5">
    <source>
        <dbReference type="Proteomes" id="UP000324282"/>
    </source>
</evidence>
<dbReference type="InterPro" id="IPR036412">
    <property type="entry name" value="HAD-like_sf"/>
</dbReference>
<dbReference type="InterPro" id="IPR006439">
    <property type="entry name" value="HAD-SF_hydro_IA"/>
</dbReference>
<evidence type="ECO:0000256" key="3">
    <source>
        <dbReference type="RuleBase" id="RU368077"/>
    </source>
</evidence>